<dbReference type="InterPro" id="IPR050863">
    <property type="entry name" value="CenT-Element_Derived"/>
</dbReference>
<feature type="domain" description="HTH CENPB-type" evidence="2">
    <location>
        <begin position="61"/>
        <end position="132"/>
    </location>
</feature>
<dbReference type="InterPro" id="IPR009057">
    <property type="entry name" value="Homeodomain-like_sf"/>
</dbReference>
<evidence type="ECO:0000259" key="2">
    <source>
        <dbReference type="PROSITE" id="PS51253"/>
    </source>
</evidence>
<dbReference type="GO" id="GO:0005634">
    <property type="term" value="C:nucleus"/>
    <property type="evidence" value="ECO:0007669"/>
    <property type="project" value="TreeGrafter"/>
</dbReference>
<evidence type="ECO:0000313" key="3">
    <source>
        <dbReference type="EMBL" id="GFO17972.1"/>
    </source>
</evidence>
<keyword evidence="4" id="KW-1185">Reference proteome</keyword>
<dbReference type="Pfam" id="PF03221">
    <property type="entry name" value="HTH_Tnp_Tc5"/>
    <property type="match status" value="1"/>
</dbReference>
<dbReference type="PROSITE" id="PS51253">
    <property type="entry name" value="HTH_CENPB"/>
    <property type="match status" value="1"/>
</dbReference>
<keyword evidence="1" id="KW-0238">DNA-binding</keyword>
<dbReference type="EMBL" id="BLXT01004907">
    <property type="protein sequence ID" value="GFO17972.1"/>
    <property type="molecule type" value="Genomic_DNA"/>
</dbReference>
<dbReference type="PANTHER" id="PTHR19303:SF73">
    <property type="entry name" value="PROTEIN PDC2"/>
    <property type="match status" value="1"/>
</dbReference>
<accession>A0AAV4BG84</accession>
<name>A0AAV4BG84_9GAST</name>
<comment type="caution">
    <text evidence="3">The sequence shown here is derived from an EMBL/GenBank/DDBJ whole genome shotgun (WGS) entry which is preliminary data.</text>
</comment>
<sequence>MAMKQKNLNIEMKLKLLADVDKKLLLKKKIAAKYDIPHNTLSIIMKNREHPKPDFKNLPPECKRQRQCGRADVDSALFKWCKQAQSINAPVSGPIMQPQAELIAAELGEVDFKASSEWLDCFKYRHDIVYKTACAEAASVDQTVCFYLADHCSEWTLQHWRTIPLKTFPADKTGLFFRCLPDKTYTFKGKKCSGDKQAKDRLTAGLHVWSF</sequence>
<proteinExistence type="predicted"/>
<dbReference type="Proteomes" id="UP000735302">
    <property type="component" value="Unassembled WGS sequence"/>
</dbReference>
<dbReference type="Gene3D" id="1.10.10.60">
    <property type="entry name" value="Homeodomain-like"/>
    <property type="match status" value="2"/>
</dbReference>
<dbReference type="SUPFAM" id="SSF46689">
    <property type="entry name" value="Homeodomain-like"/>
    <property type="match status" value="1"/>
</dbReference>
<reference evidence="3 4" key="1">
    <citation type="journal article" date="2021" name="Elife">
        <title>Chloroplast acquisition without the gene transfer in kleptoplastic sea slugs, Plakobranchus ocellatus.</title>
        <authorList>
            <person name="Maeda T."/>
            <person name="Takahashi S."/>
            <person name="Yoshida T."/>
            <person name="Shimamura S."/>
            <person name="Takaki Y."/>
            <person name="Nagai Y."/>
            <person name="Toyoda A."/>
            <person name="Suzuki Y."/>
            <person name="Arimoto A."/>
            <person name="Ishii H."/>
            <person name="Satoh N."/>
            <person name="Nishiyama T."/>
            <person name="Hasebe M."/>
            <person name="Maruyama T."/>
            <person name="Minagawa J."/>
            <person name="Obokata J."/>
            <person name="Shigenobu S."/>
        </authorList>
    </citation>
    <scope>NUCLEOTIDE SEQUENCE [LARGE SCALE GENOMIC DNA]</scope>
</reference>
<evidence type="ECO:0000313" key="4">
    <source>
        <dbReference type="Proteomes" id="UP000735302"/>
    </source>
</evidence>
<dbReference type="AlphaFoldDB" id="A0AAV4BG84"/>
<dbReference type="SMART" id="SM00674">
    <property type="entry name" value="CENPB"/>
    <property type="match status" value="1"/>
</dbReference>
<evidence type="ECO:0000256" key="1">
    <source>
        <dbReference type="ARBA" id="ARBA00023125"/>
    </source>
</evidence>
<organism evidence="3 4">
    <name type="scientific">Plakobranchus ocellatus</name>
    <dbReference type="NCBI Taxonomy" id="259542"/>
    <lineage>
        <taxon>Eukaryota</taxon>
        <taxon>Metazoa</taxon>
        <taxon>Spiralia</taxon>
        <taxon>Lophotrochozoa</taxon>
        <taxon>Mollusca</taxon>
        <taxon>Gastropoda</taxon>
        <taxon>Heterobranchia</taxon>
        <taxon>Euthyneura</taxon>
        <taxon>Panpulmonata</taxon>
        <taxon>Sacoglossa</taxon>
        <taxon>Placobranchoidea</taxon>
        <taxon>Plakobranchidae</taxon>
        <taxon>Plakobranchus</taxon>
    </lineage>
</organism>
<gene>
    <name evidence="3" type="ORF">PoB_004447700</name>
</gene>
<dbReference type="PANTHER" id="PTHR19303">
    <property type="entry name" value="TRANSPOSON"/>
    <property type="match status" value="1"/>
</dbReference>
<dbReference type="InterPro" id="IPR006600">
    <property type="entry name" value="HTH_CenpB_DNA-bd_dom"/>
</dbReference>
<dbReference type="GO" id="GO:0003677">
    <property type="term" value="F:DNA binding"/>
    <property type="evidence" value="ECO:0007669"/>
    <property type="project" value="UniProtKB-KW"/>
</dbReference>
<protein>
    <recommendedName>
        <fullName evidence="2">HTH CENPB-type domain-containing protein</fullName>
    </recommendedName>
</protein>